<feature type="region of interest" description="Disordered" evidence="1">
    <location>
        <begin position="45"/>
        <end position="127"/>
    </location>
</feature>
<evidence type="ECO:0000313" key="2">
    <source>
        <dbReference type="Ensembl" id="ENSPTEP00000015871.1"/>
    </source>
</evidence>
<proteinExistence type="predicted"/>
<name>A0A8C9LN66_9PRIM</name>
<feature type="region of interest" description="Disordered" evidence="1">
    <location>
        <begin position="1"/>
        <end position="28"/>
    </location>
</feature>
<dbReference type="AlphaFoldDB" id="A0A8C9LN66"/>
<feature type="compositionally biased region" description="Polar residues" evidence="1">
    <location>
        <begin position="103"/>
        <end position="114"/>
    </location>
</feature>
<evidence type="ECO:0000313" key="3">
    <source>
        <dbReference type="Proteomes" id="UP000694416"/>
    </source>
</evidence>
<dbReference type="GO" id="GO:0019888">
    <property type="term" value="F:protein phosphatase regulator activity"/>
    <property type="evidence" value="ECO:0007669"/>
    <property type="project" value="TreeGrafter"/>
</dbReference>
<accession>A0A8C9LN66</accession>
<reference evidence="2" key="1">
    <citation type="submission" date="2025-08" db="UniProtKB">
        <authorList>
            <consortium name="Ensembl"/>
        </authorList>
    </citation>
    <scope>IDENTIFICATION</scope>
</reference>
<feature type="compositionally biased region" description="Pro residues" evidence="1">
    <location>
        <begin position="66"/>
        <end position="91"/>
    </location>
</feature>
<dbReference type="Ensembl" id="ENSPTET00000023592.1">
    <property type="protein sequence ID" value="ENSPTEP00000015871.1"/>
    <property type="gene ID" value="ENSPTEG00000017489.1"/>
</dbReference>
<keyword evidence="3" id="KW-1185">Reference proteome</keyword>
<dbReference type="PANTHER" id="PTHR14095">
    <property type="entry name" value="PHOSPHATASE 2A REGULATORY SUBUNIT-RELATED"/>
    <property type="match status" value="1"/>
</dbReference>
<dbReference type="PANTHER" id="PTHR14095:SF1">
    <property type="entry name" value="SERINE_THREONINE-PROTEIN PHOSPHATASE 2A REGULATORY SUBUNIT B'' SUBUNIT BETA"/>
    <property type="match status" value="1"/>
</dbReference>
<protein>
    <submittedName>
        <fullName evidence="2">Uncharacterized protein</fullName>
    </submittedName>
</protein>
<reference evidence="2" key="2">
    <citation type="submission" date="2025-09" db="UniProtKB">
        <authorList>
            <consortium name="Ensembl"/>
        </authorList>
    </citation>
    <scope>IDENTIFICATION</scope>
</reference>
<evidence type="ECO:0000256" key="1">
    <source>
        <dbReference type="SAM" id="MobiDB-lite"/>
    </source>
</evidence>
<dbReference type="Proteomes" id="UP000694416">
    <property type="component" value="Unplaced"/>
</dbReference>
<organism evidence="2 3">
    <name type="scientific">Piliocolobus tephrosceles</name>
    <name type="common">Ugandan red Colobus</name>
    <dbReference type="NCBI Taxonomy" id="591936"/>
    <lineage>
        <taxon>Eukaryota</taxon>
        <taxon>Metazoa</taxon>
        <taxon>Chordata</taxon>
        <taxon>Craniata</taxon>
        <taxon>Vertebrata</taxon>
        <taxon>Euteleostomi</taxon>
        <taxon>Mammalia</taxon>
        <taxon>Eutheria</taxon>
        <taxon>Euarchontoglires</taxon>
        <taxon>Primates</taxon>
        <taxon>Haplorrhini</taxon>
        <taxon>Catarrhini</taxon>
        <taxon>Cercopithecidae</taxon>
        <taxon>Colobinae</taxon>
        <taxon>Piliocolobus</taxon>
    </lineage>
</organism>
<dbReference type="Gene3D" id="1.10.238.10">
    <property type="entry name" value="EF-hand"/>
    <property type="match status" value="1"/>
</dbReference>
<dbReference type="GO" id="GO:0000159">
    <property type="term" value="C:protein phosphatase type 2A complex"/>
    <property type="evidence" value="ECO:0007669"/>
    <property type="project" value="TreeGrafter"/>
</dbReference>
<sequence length="258" mass="28013">MALRPGHHPAAVPLPGWGPPGAQCPGDTLWPLPAWGALGSVISHPGAPPSTCTTSQSLRRWGTGGPKPPPHPGLPHLSPHPDPRVCPPVPSDPWRESPESRAASLSTCDRCTQPTPGPEAEAGLTPWTRPLPAGKITLQDLKRCKLASVFFDTFFNIEKYLDHEQKEQISVLRDSDSSGPELSDWEKYAAEEYDILVAEETAGEPWEDGFEAELSPVEQKLSALRSPLAQRPFFEAPAPLGAVDLYEYARGDEDLEPL</sequence>